<dbReference type="AlphaFoldDB" id="A0A857MJW6"/>
<proteinExistence type="predicted"/>
<gene>
    <name evidence="1" type="ORF">GII36_03290</name>
</gene>
<dbReference type="EMBL" id="CP045921">
    <property type="protein sequence ID" value="QHN42864.1"/>
    <property type="molecule type" value="Genomic_DNA"/>
</dbReference>
<reference evidence="1" key="1">
    <citation type="journal article" date="2021" name="Nat. Microbiol.">
        <title>Cocultivation of an ultrasmall environmental parasitic bacterium with lytic ability against bacteria associated with wastewater foams.</title>
        <authorList>
            <person name="Batinovic S."/>
            <person name="Rose J.J.A."/>
            <person name="Ratcliffe J."/>
            <person name="Seviour R.J."/>
            <person name="Petrovski S."/>
        </authorList>
    </citation>
    <scope>NUCLEOTIDE SEQUENCE</scope>
    <source>
        <strain evidence="1">JR1</strain>
    </source>
</reference>
<sequence>MESNVHLLPTKLVGEKLSVDRVTHIAEDAKVSFLLLHPEFEKQAQIIVDEMLAAKEAFGEYTDNELREETTEALEELLHGKSAIPHEELLPSNQVSHALSRVALYDASLLSREDTVLHYPFLQSERATIYKDREFQDLYDTILTDLSDIINDIRTHGGYPAVSL</sequence>
<name>A0A857MJW6_9BACT</name>
<keyword evidence="2" id="KW-1185">Reference proteome</keyword>
<evidence type="ECO:0000313" key="2">
    <source>
        <dbReference type="Proteomes" id="UP001059824"/>
    </source>
</evidence>
<dbReference type="KEGG" id="mama:GII36_03290"/>
<accession>A0A857MJW6</accession>
<dbReference type="Proteomes" id="UP001059824">
    <property type="component" value="Chromosome"/>
</dbReference>
<dbReference type="RefSeq" id="WP_260762433.1">
    <property type="nucleotide sequence ID" value="NZ_CP045921.1"/>
</dbReference>
<organism evidence="1 2">
    <name type="scientific">Candidatus Mycosynbacter amalyticus</name>
    <dbReference type="NCBI Taxonomy" id="2665156"/>
    <lineage>
        <taxon>Bacteria</taxon>
        <taxon>Candidatus Saccharimonadota</taxon>
        <taxon>Candidatus Saccharimonadota incertae sedis</taxon>
        <taxon>Candidatus Mycosynbacter</taxon>
    </lineage>
</organism>
<protein>
    <submittedName>
        <fullName evidence="1">Uncharacterized protein</fullName>
    </submittedName>
</protein>
<evidence type="ECO:0000313" key="1">
    <source>
        <dbReference type="EMBL" id="QHN42864.1"/>
    </source>
</evidence>